<dbReference type="STRING" id="1313296.SAMN05661091_1707"/>
<proteinExistence type="predicted"/>
<dbReference type="GO" id="GO:0016747">
    <property type="term" value="F:acyltransferase activity, transferring groups other than amino-acyl groups"/>
    <property type="evidence" value="ECO:0007669"/>
    <property type="project" value="InterPro"/>
</dbReference>
<dbReference type="InterPro" id="IPR000182">
    <property type="entry name" value="GNAT_dom"/>
</dbReference>
<dbReference type="SUPFAM" id="SSF55729">
    <property type="entry name" value="Acyl-CoA N-acyltransferases (Nat)"/>
    <property type="match status" value="1"/>
</dbReference>
<gene>
    <name evidence="2" type="ORF">SAMN05661091_1707</name>
</gene>
<keyword evidence="2" id="KW-0808">Transferase</keyword>
<feature type="domain" description="N-acetyltransferase" evidence="1">
    <location>
        <begin position="6"/>
        <end position="155"/>
    </location>
</feature>
<dbReference type="Pfam" id="PF00583">
    <property type="entry name" value="Acetyltransf_1"/>
    <property type="match status" value="1"/>
</dbReference>
<dbReference type="InterPro" id="IPR016181">
    <property type="entry name" value="Acyl_CoA_acyltransferase"/>
</dbReference>
<name>A0A1X7H462_9BACL</name>
<reference evidence="2 3" key="1">
    <citation type="submission" date="2017-04" db="EMBL/GenBank/DDBJ databases">
        <authorList>
            <person name="Afonso C.L."/>
            <person name="Miller P.J."/>
            <person name="Scott M.A."/>
            <person name="Spackman E."/>
            <person name="Goraichik I."/>
            <person name="Dimitrov K.M."/>
            <person name="Suarez D.L."/>
            <person name="Swayne D.E."/>
        </authorList>
    </citation>
    <scope>NUCLEOTIDE SEQUENCE [LARGE SCALE GENOMIC DNA]</scope>
    <source>
        <strain evidence="2 3">N3/975</strain>
    </source>
</reference>
<evidence type="ECO:0000313" key="2">
    <source>
        <dbReference type="EMBL" id="SMF79472.1"/>
    </source>
</evidence>
<evidence type="ECO:0000313" key="3">
    <source>
        <dbReference type="Proteomes" id="UP000192940"/>
    </source>
</evidence>
<organism evidence="2 3">
    <name type="scientific">Paenibacillus uliginis N3/975</name>
    <dbReference type="NCBI Taxonomy" id="1313296"/>
    <lineage>
        <taxon>Bacteria</taxon>
        <taxon>Bacillati</taxon>
        <taxon>Bacillota</taxon>
        <taxon>Bacilli</taxon>
        <taxon>Bacillales</taxon>
        <taxon>Paenibacillaceae</taxon>
        <taxon>Paenibacillus</taxon>
    </lineage>
</organism>
<dbReference type="Gene3D" id="3.40.630.30">
    <property type="match status" value="1"/>
</dbReference>
<dbReference type="AlphaFoldDB" id="A0A1X7H462"/>
<protein>
    <submittedName>
        <fullName evidence="2">Predicted acetyltransferase</fullName>
    </submittedName>
</protein>
<evidence type="ECO:0000259" key="1">
    <source>
        <dbReference type="PROSITE" id="PS51186"/>
    </source>
</evidence>
<dbReference type="Proteomes" id="UP000192940">
    <property type="component" value="Chromosome I"/>
</dbReference>
<accession>A0A1X7H462</accession>
<keyword evidence="3" id="KW-1185">Reference proteome</keyword>
<sequence>MKIQITRIKKEQQELFLNMYNLYLYDLSEFTGEDPKDDGKFDPTNTYLYLERNELHPFFINYDGKNIGFILVCSPPFVSEGLDYTIQELFLLKKYRGLNLAAEAVSLVLDQFSGTIKIDQLERNKAAVAFWKKYYKNENIEFVEQEELIEIDGLTGKHKTISQVFVVQKNV</sequence>
<dbReference type="EMBL" id="LT840184">
    <property type="protein sequence ID" value="SMF79472.1"/>
    <property type="molecule type" value="Genomic_DNA"/>
</dbReference>
<dbReference type="PROSITE" id="PS51186">
    <property type="entry name" value="GNAT"/>
    <property type="match status" value="1"/>
</dbReference>
<dbReference type="RefSeq" id="WP_244563008.1">
    <property type="nucleotide sequence ID" value="NZ_LT840184.1"/>
</dbReference>